<dbReference type="Pfam" id="PF00069">
    <property type="entry name" value="Pkinase"/>
    <property type="match status" value="1"/>
</dbReference>
<evidence type="ECO:0000256" key="2">
    <source>
        <dbReference type="ARBA" id="ARBA00022679"/>
    </source>
</evidence>
<keyword evidence="2" id="KW-0808">Transferase</keyword>
<dbReference type="PROSITE" id="PS00108">
    <property type="entry name" value="PROTEIN_KINASE_ST"/>
    <property type="match status" value="1"/>
</dbReference>
<dbReference type="InterPro" id="IPR000719">
    <property type="entry name" value="Prot_kinase_dom"/>
</dbReference>
<dbReference type="InterPro" id="IPR008271">
    <property type="entry name" value="Ser/Thr_kinase_AS"/>
</dbReference>
<keyword evidence="3 6" id="KW-0547">Nucleotide-binding</keyword>
<dbReference type="GO" id="GO:0005524">
    <property type="term" value="F:ATP binding"/>
    <property type="evidence" value="ECO:0007669"/>
    <property type="project" value="UniProtKB-UniRule"/>
</dbReference>
<comment type="similarity">
    <text evidence="7">Belongs to the protein kinase superfamily.</text>
</comment>
<dbReference type="KEGG" id="clec:106667914"/>
<evidence type="ECO:0000256" key="5">
    <source>
        <dbReference type="ARBA" id="ARBA00022840"/>
    </source>
</evidence>
<dbReference type="GO" id="GO:0004691">
    <property type="term" value="F:cAMP-dependent protein kinase activity"/>
    <property type="evidence" value="ECO:0007669"/>
    <property type="project" value="TreeGrafter"/>
</dbReference>
<keyword evidence="5 6" id="KW-0067">ATP-binding</keyword>
<dbReference type="PANTHER" id="PTHR24353">
    <property type="entry name" value="CYCLIC NUCLEOTIDE-DEPENDENT PROTEIN KINASE"/>
    <property type="match status" value="1"/>
</dbReference>
<dbReference type="InterPro" id="IPR000961">
    <property type="entry name" value="AGC-kinase_C"/>
</dbReference>
<dbReference type="FunFam" id="1.10.510.10:FF:000005">
    <property type="entry name" value="cAMP-dependent protein kinase catalytic subunit alpha"/>
    <property type="match status" value="1"/>
</dbReference>
<dbReference type="GO" id="GO:0007476">
    <property type="term" value="P:imaginal disc-derived wing morphogenesis"/>
    <property type="evidence" value="ECO:0007669"/>
    <property type="project" value="UniProtKB-ARBA"/>
</dbReference>
<dbReference type="PROSITE" id="PS50011">
    <property type="entry name" value="PROTEIN_KINASE_DOM"/>
    <property type="match status" value="1"/>
</dbReference>
<dbReference type="InterPro" id="IPR011009">
    <property type="entry name" value="Kinase-like_dom_sf"/>
</dbReference>
<feature type="domain" description="AGC-kinase C-terminal" evidence="9">
    <location>
        <begin position="303"/>
        <end position="355"/>
    </location>
</feature>
<evidence type="ECO:0000256" key="4">
    <source>
        <dbReference type="ARBA" id="ARBA00022777"/>
    </source>
</evidence>
<dbReference type="OMA" id="SMEFSFK"/>
<dbReference type="GO" id="GO:0005952">
    <property type="term" value="C:cAMP-dependent protein kinase complex"/>
    <property type="evidence" value="ECO:0007669"/>
    <property type="project" value="TreeGrafter"/>
</dbReference>
<evidence type="ECO:0000256" key="1">
    <source>
        <dbReference type="ARBA" id="ARBA00022527"/>
    </source>
</evidence>
<dbReference type="SUPFAM" id="SSF56112">
    <property type="entry name" value="Protein kinase-like (PK-like)"/>
    <property type="match status" value="1"/>
</dbReference>
<accession>A0A8I6TFA0</accession>
<dbReference type="PROSITE" id="PS00107">
    <property type="entry name" value="PROTEIN_KINASE_ATP"/>
    <property type="match status" value="1"/>
</dbReference>
<dbReference type="InterPro" id="IPR017441">
    <property type="entry name" value="Protein_kinase_ATP_BS"/>
</dbReference>
<keyword evidence="1 7" id="KW-0723">Serine/threonine-protein kinase</keyword>
<dbReference type="GO" id="GO:0005634">
    <property type="term" value="C:nucleus"/>
    <property type="evidence" value="ECO:0007669"/>
    <property type="project" value="TreeGrafter"/>
</dbReference>
<gene>
    <name evidence="10" type="primary">106667914</name>
</gene>
<evidence type="ECO:0000313" key="11">
    <source>
        <dbReference type="Proteomes" id="UP000494040"/>
    </source>
</evidence>
<evidence type="ECO:0000259" key="9">
    <source>
        <dbReference type="PROSITE" id="PS51285"/>
    </source>
</evidence>
<reference evidence="10" key="1">
    <citation type="submission" date="2022-01" db="UniProtKB">
        <authorList>
            <consortium name="EnsemblMetazoa"/>
        </authorList>
    </citation>
    <scope>IDENTIFICATION</scope>
</reference>
<organism evidence="10 11">
    <name type="scientific">Cimex lectularius</name>
    <name type="common">Bed bug</name>
    <name type="synonym">Acanthia lectularia</name>
    <dbReference type="NCBI Taxonomy" id="79782"/>
    <lineage>
        <taxon>Eukaryota</taxon>
        <taxon>Metazoa</taxon>
        <taxon>Ecdysozoa</taxon>
        <taxon>Arthropoda</taxon>
        <taxon>Hexapoda</taxon>
        <taxon>Insecta</taxon>
        <taxon>Pterygota</taxon>
        <taxon>Neoptera</taxon>
        <taxon>Paraneoptera</taxon>
        <taxon>Hemiptera</taxon>
        <taxon>Heteroptera</taxon>
        <taxon>Panheteroptera</taxon>
        <taxon>Cimicomorpha</taxon>
        <taxon>Cimicidae</taxon>
        <taxon>Cimex</taxon>
    </lineage>
</organism>
<proteinExistence type="inferred from homology"/>
<dbReference type="AlphaFoldDB" id="A0A8I6TFA0"/>
<evidence type="ECO:0000256" key="6">
    <source>
        <dbReference type="PROSITE-ProRule" id="PRU10141"/>
    </source>
</evidence>
<evidence type="ECO:0000259" key="8">
    <source>
        <dbReference type="PROSITE" id="PS50011"/>
    </source>
</evidence>
<dbReference type="EnsemblMetazoa" id="XM_014396188.1">
    <property type="protein sequence ID" value="XP_014251674.1"/>
    <property type="gene ID" value="LOC106667914"/>
</dbReference>
<dbReference type="Gene3D" id="1.10.510.10">
    <property type="entry name" value="Transferase(Phosphotransferase) domain 1"/>
    <property type="match status" value="1"/>
</dbReference>
<evidence type="ECO:0000313" key="10">
    <source>
        <dbReference type="EnsemblMetazoa" id="XP_014251674.1"/>
    </source>
</evidence>
<name>A0A8I6TFA0_CIMLE</name>
<dbReference type="PROSITE" id="PS51285">
    <property type="entry name" value="AGC_KINASE_CTER"/>
    <property type="match status" value="1"/>
</dbReference>
<dbReference type="PANTHER" id="PTHR24353:SF152">
    <property type="entry name" value="UT01108P-RELATED"/>
    <property type="match status" value="1"/>
</dbReference>
<feature type="binding site" evidence="6">
    <location>
        <position position="77"/>
    </location>
    <ligand>
        <name>ATP</name>
        <dbReference type="ChEBI" id="CHEBI:30616"/>
    </ligand>
</feature>
<dbReference type="Proteomes" id="UP000494040">
    <property type="component" value="Unassembled WGS sequence"/>
</dbReference>
<keyword evidence="11" id="KW-1185">Reference proteome</keyword>
<dbReference type="OrthoDB" id="63267at2759"/>
<protein>
    <submittedName>
        <fullName evidence="10">Uncharacterized protein</fullName>
    </submittedName>
</protein>
<dbReference type="GO" id="GO:0005829">
    <property type="term" value="C:cytosol"/>
    <property type="evidence" value="ECO:0007669"/>
    <property type="project" value="TreeGrafter"/>
</dbReference>
<feature type="domain" description="Protein kinase" evidence="8">
    <location>
        <begin position="48"/>
        <end position="302"/>
    </location>
</feature>
<keyword evidence="4" id="KW-0418">Kinase</keyword>
<evidence type="ECO:0000256" key="7">
    <source>
        <dbReference type="RuleBase" id="RU000304"/>
    </source>
</evidence>
<dbReference type="Gene3D" id="3.30.200.20">
    <property type="entry name" value="Phosphorylase Kinase, domain 1"/>
    <property type="match status" value="1"/>
</dbReference>
<dbReference type="SMART" id="SM00220">
    <property type="entry name" value="S_TKc"/>
    <property type="match status" value="1"/>
</dbReference>
<sequence length="355" mass="41234">MAQPVQRDQFGGLIIVINDWKEFLEKSKINFENKLRTKQVPEVGKDDFETIRTLGTGSFGRVLLARKKSDNTFYAIKVLDKAKVIKLRQVEHSLNEKQILQAISFPFTVYLEYFFQDYSYLYFTLPLILGGEMFTHLRRFGKFEENHSKFYAAQVVLGLEYLHYLDLVYRDLKPENILIDHTGYLKITDFGFCKLIKGRTYTLCGTPEYLAPEIILSKGYGKSVDWWSLGVLIYEMAAGYPPFFANEPMKIYEKIVAGKYRNPNGFSPDLKDIVRNILQTDLSRRFGNLKGGADDIKEHRWFKTIQWLPLVNKKLDPPFVPKVKSPGDASNFEKYDEEPLQVSAVDKFEKEFADF</sequence>
<evidence type="ECO:0000256" key="3">
    <source>
        <dbReference type="ARBA" id="ARBA00022741"/>
    </source>
</evidence>
<dbReference type="SMART" id="SM00133">
    <property type="entry name" value="S_TK_X"/>
    <property type="match status" value="1"/>
</dbReference>